<keyword evidence="4" id="KW-1185">Reference proteome</keyword>
<dbReference type="AlphaFoldDB" id="B8FEE2"/>
<dbReference type="HOGENOM" id="CLU_1394345_0_0_7"/>
<accession>B8FEE2</accession>
<keyword evidence="2" id="KW-0472">Membrane</keyword>
<sequence>MTYREICSFSIKMIGFWLFMGSVLKVGTFVIQTFTQDSAYLTMAIPVIVNFLISLLFIFRTRWIVRIIFKAGLENETSNHPSNAITILWGLSGLLIVIYGIIGFVSIPTTRFVLYQMSNDPYKQLGQYDLGYSSMVLAAIKIAFGLLFMTGWSREGLRNLLGLAKGFDSTLAAAHQRLSDENQEEEEESSESFKE</sequence>
<evidence type="ECO:0000313" key="3">
    <source>
        <dbReference type="EMBL" id="ACL06923.1"/>
    </source>
</evidence>
<keyword evidence="2" id="KW-1133">Transmembrane helix</keyword>
<feature type="compositionally biased region" description="Acidic residues" evidence="1">
    <location>
        <begin position="181"/>
        <end position="195"/>
    </location>
</feature>
<gene>
    <name evidence="3" type="ordered locus">Dalk_5253</name>
</gene>
<name>B8FEE2_DESAL</name>
<reference evidence="3 4" key="1">
    <citation type="journal article" date="2012" name="Environ. Microbiol.">
        <title>The genome sequence of Desulfatibacillum alkenivorans AK-01: a blueprint for anaerobic alkane oxidation.</title>
        <authorList>
            <person name="Callaghan A.V."/>
            <person name="Morris B.E."/>
            <person name="Pereira I.A."/>
            <person name="McInerney M.J."/>
            <person name="Austin R.N."/>
            <person name="Groves J.T."/>
            <person name="Kukor J.J."/>
            <person name="Suflita J.M."/>
            <person name="Young L.Y."/>
            <person name="Zylstra G.J."/>
            <person name="Wawrik B."/>
        </authorList>
    </citation>
    <scope>NUCLEOTIDE SEQUENCE [LARGE SCALE GENOMIC DNA]</scope>
    <source>
        <strain evidence="3 4">AK-01</strain>
    </source>
</reference>
<evidence type="ECO:0000256" key="1">
    <source>
        <dbReference type="SAM" id="MobiDB-lite"/>
    </source>
</evidence>
<protein>
    <submittedName>
        <fullName evidence="3">Uncharacterized protein</fullName>
    </submittedName>
</protein>
<dbReference type="KEGG" id="dal:Dalk_5253"/>
<evidence type="ECO:0000256" key="2">
    <source>
        <dbReference type="SAM" id="Phobius"/>
    </source>
</evidence>
<proteinExistence type="predicted"/>
<evidence type="ECO:0000313" key="4">
    <source>
        <dbReference type="Proteomes" id="UP000000739"/>
    </source>
</evidence>
<dbReference type="Proteomes" id="UP000000739">
    <property type="component" value="Chromosome"/>
</dbReference>
<dbReference type="EMBL" id="CP001322">
    <property type="protein sequence ID" value="ACL06923.1"/>
    <property type="molecule type" value="Genomic_DNA"/>
</dbReference>
<feature type="transmembrane region" description="Helical" evidence="2">
    <location>
        <begin position="87"/>
        <end position="110"/>
    </location>
</feature>
<feature type="transmembrane region" description="Helical" evidence="2">
    <location>
        <begin position="40"/>
        <end position="59"/>
    </location>
</feature>
<feature type="transmembrane region" description="Helical" evidence="2">
    <location>
        <begin position="14"/>
        <end position="34"/>
    </location>
</feature>
<feature type="transmembrane region" description="Helical" evidence="2">
    <location>
        <begin position="130"/>
        <end position="149"/>
    </location>
</feature>
<feature type="region of interest" description="Disordered" evidence="1">
    <location>
        <begin position="176"/>
        <end position="195"/>
    </location>
</feature>
<organism evidence="3 4">
    <name type="scientific">Desulfatibacillum aliphaticivorans</name>
    <dbReference type="NCBI Taxonomy" id="218208"/>
    <lineage>
        <taxon>Bacteria</taxon>
        <taxon>Pseudomonadati</taxon>
        <taxon>Thermodesulfobacteriota</taxon>
        <taxon>Desulfobacteria</taxon>
        <taxon>Desulfobacterales</taxon>
        <taxon>Desulfatibacillaceae</taxon>
        <taxon>Desulfatibacillum</taxon>
    </lineage>
</organism>
<keyword evidence="2" id="KW-0812">Transmembrane</keyword>